<evidence type="ECO:0000256" key="1">
    <source>
        <dbReference type="ARBA" id="ARBA00022723"/>
    </source>
</evidence>
<dbReference type="SUPFAM" id="SSF102114">
    <property type="entry name" value="Radical SAM enzymes"/>
    <property type="match status" value="1"/>
</dbReference>
<dbReference type="InterPro" id="IPR006638">
    <property type="entry name" value="Elp3/MiaA/NifB-like_rSAM"/>
</dbReference>
<keyword evidence="2" id="KW-0408">Iron</keyword>
<gene>
    <name evidence="6" type="ORF">DZC52_04830</name>
</gene>
<comment type="caution">
    <text evidence="6">The sequence shown here is derived from an EMBL/GenBank/DDBJ whole genome shotgun (WGS) entry which is preliminary data.</text>
</comment>
<dbReference type="RefSeq" id="WP_116650005.1">
    <property type="nucleotide sequence ID" value="NZ_QUZK01000021.1"/>
</dbReference>
<dbReference type="SFLD" id="SFLDG01084">
    <property type="entry name" value="Uncharacterised_Radical_SAM_Su"/>
    <property type="match status" value="1"/>
</dbReference>
<evidence type="ECO:0000313" key="6">
    <source>
        <dbReference type="EMBL" id="RFF31399.1"/>
    </source>
</evidence>
<feature type="region of interest" description="Disordered" evidence="4">
    <location>
        <begin position="329"/>
        <end position="357"/>
    </location>
</feature>
<dbReference type="EMBL" id="QUZK01000021">
    <property type="protein sequence ID" value="RFF31399.1"/>
    <property type="molecule type" value="Genomic_DNA"/>
</dbReference>
<keyword evidence="1" id="KW-0479">Metal-binding</keyword>
<dbReference type="InterPro" id="IPR058240">
    <property type="entry name" value="rSAM_sf"/>
</dbReference>
<name>A0A3E1KAQ4_9GAMM</name>
<dbReference type="PANTHER" id="PTHR43432">
    <property type="entry name" value="SLR0285 PROTEIN"/>
    <property type="match status" value="1"/>
</dbReference>
<dbReference type="SFLD" id="SFLDS00029">
    <property type="entry name" value="Radical_SAM"/>
    <property type="match status" value="1"/>
</dbReference>
<dbReference type="Proteomes" id="UP000260351">
    <property type="component" value="Unassembled WGS sequence"/>
</dbReference>
<evidence type="ECO:0000256" key="2">
    <source>
        <dbReference type="ARBA" id="ARBA00023004"/>
    </source>
</evidence>
<dbReference type="PANTHER" id="PTHR43432:SF3">
    <property type="entry name" value="SLR0285 PROTEIN"/>
    <property type="match status" value="1"/>
</dbReference>
<feature type="domain" description="Radical SAM core" evidence="5">
    <location>
        <begin position="61"/>
        <end position="298"/>
    </location>
</feature>
<accession>A0A3E1KAQ4</accession>
<dbReference type="GO" id="GO:0051536">
    <property type="term" value="F:iron-sulfur cluster binding"/>
    <property type="evidence" value="ECO:0007669"/>
    <property type="project" value="UniProtKB-KW"/>
</dbReference>
<dbReference type="OrthoDB" id="9785699at2"/>
<dbReference type="CDD" id="cd01335">
    <property type="entry name" value="Radical_SAM"/>
    <property type="match status" value="1"/>
</dbReference>
<keyword evidence="7" id="KW-1185">Reference proteome</keyword>
<evidence type="ECO:0000259" key="5">
    <source>
        <dbReference type="PROSITE" id="PS51918"/>
    </source>
</evidence>
<dbReference type="GO" id="GO:0046872">
    <property type="term" value="F:metal ion binding"/>
    <property type="evidence" value="ECO:0007669"/>
    <property type="project" value="UniProtKB-KW"/>
</dbReference>
<evidence type="ECO:0000256" key="4">
    <source>
        <dbReference type="SAM" id="MobiDB-lite"/>
    </source>
</evidence>
<proteinExistence type="predicted"/>
<dbReference type="InterPro" id="IPR007197">
    <property type="entry name" value="rSAM"/>
</dbReference>
<evidence type="ECO:0000256" key="3">
    <source>
        <dbReference type="ARBA" id="ARBA00023014"/>
    </source>
</evidence>
<dbReference type="Gene3D" id="3.80.30.30">
    <property type="match status" value="1"/>
</dbReference>
<dbReference type="InterPro" id="IPR040086">
    <property type="entry name" value="MJ0683-like"/>
</dbReference>
<dbReference type="Pfam" id="PF04055">
    <property type="entry name" value="Radical_SAM"/>
    <property type="match status" value="1"/>
</dbReference>
<dbReference type="PROSITE" id="PS51918">
    <property type="entry name" value="RADICAL_SAM"/>
    <property type="match status" value="1"/>
</dbReference>
<keyword evidence="3" id="KW-0411">Iron-sulfur</keyword>
<protein>
    <submittedName>
        <fullName evidence="6">PA0069 family radical SAM protein</fullName>
    </submittedName>
</protein>
<evidence type="ECO:0000313" key="7">
    <source>
        <dbReference type="Proteomes" id="UP000260351"/>
    </source>
</evidence>
<dbReference type="AlphaFoldDB" id="A0A3E1KAQ4"/>
<sequence>MQVASRQKGRGATKNPESRFSALQTATFDDGWASELEELPALRTTVEAERGRSIISRNRSPDIPFEQSINPYRGCEHGCVYCFARPSHSYLDLSPGLDFETRLFQKENAVELLEEELRQPGYRCRPIVLGINTDAYQPVEREFRLTRRLLELLAEYRHPVSLLTKGVTILRDLDILADLARDNLVSVSVSITTLDNDLKRTLEPRTASPAARLRILSELRGIGIRPGVMVAPVIPAINDHEIEAILRASAEAGATRAGYVVLRLPHELKDLFRDWLATHYPDRAEHVMSLVRQLYGGRDYDPSWGRRQTGSGHLAQLIAGRFRVARKRHGLDRDDTPPLDTGKFTRPARTGDQGSLF</sequence>
<dbReference type="SMART" id="SM00729">
    <property type="entry name" value="Elp3"/>
    <property type="match status" value="1"/>
</dbReference>
<reference evidence="6 7" key="1">
    <citation type="submission" date="2018-08" db="EMBL/GenBank/DDBJ databases">
        <title>Wenzhouxiangella salilacus sp. nov., a novel bacterium isolated from a saline lake in Xinjiang Province, China.</title>
        <authorList>
            <person name="Han S."/>
        </authorList>
    </citation>
    <scope>NUCLEOTIDE SEQUENCE [LARGE SCALE GENOMIC DNA]</scope>
    <source>
        <strain evidence="6 7">XDB06</strain>
    </source>
</reference>
<dbReference type="GO" id="GO:0003824">
    <property type="term" value="F:catalytic activity"/>
    <property type="evidence" value="ECO:0007669"/>
    <property type="project" value="InterPro"/>
</dbReference>
<dbReference type="NCBIfam" id="NF033668">
    <property type="entry name" value="rSAM_PA0069"/>
    <property type="match status" value="1"/>
</dbReference>
<organism evidence="6 7">
    <name type="scientific">Wenzhouxiangella sediminis</name>
    <dbReference type="NCBI Taxonomy" id="1792836"/>
    <lineage>
        <taxon>Bacteria</taxon>
        <taxon>Pseudomonadati</taxon>
        <taxon>Pseudomonadota</taxon>
        <taxon>Gammaproteobacteria</taxon>
        <taxon>Chromatiales</taxon>
        <taxon>Wenzhouxiangellaceae</taxon>
        <taxon>Wenzhouxiangella</taxon>
    </lineage>
</organism>